<sequence>MTSRDAGTVSTARTPIGRAFKGAFHDVPLQDLAACAVAQALERTNRYRAQDPWFQRAGIPMDVPVLHTAEIVGERHGVRCDAQDEYAHSSQRGTAVAQAGIGARVVGHVLREGRRRGERYAVVTMCVEGGVGAAGFFKSF</sequence>
<dbReference type="PANTHER" id="PTHR43853">
    <property type="entry name" value="3-KETOACYL-COA THIOLASE, PEROXISOMAL"/>
    <property type="match status" value="1"/>
</dbReference>
<dbReference type="Proteomes" id="UP000285112">
    <property type="component" value="Unassembled WGS sequence"/>
</dbReference>
<dbReference type="GO" id="GO:0010124">
    <property type="term" value="P:phenylacetate catabolic process"/>
    <property type="evidence" value="ECO:0007669"/>
    <property type="project" value="TreeGrafter"/>
</dbReference>
<evidence type="ECO:0000256" key="1">
    <source>
        <dbReference type="ARBA" id="ARBA00022832"/>
    </source>
</evidence>
<evidence type="ECO:0000256" key="2">
    <source>
        <dbReference type="ARBA" id="ARBA00023098"/>
    </source>
</evidence>
<accession>A0A419I2L4</accession>
<dbReference type="AlphaFoldDB" id="A0A419I2L4"/>
<evidence type="ECO:0000313" key="3">
    <source>
        <dbReference type="EMBL" id="RJQ84184.1"/>
    </source>
</evidence>
<keyword evidence="1" id="KW-0276">Fatty acid metabolism</keyword>
<dbReference type="PANTHER" id="PTHR43853:SF8">
    <property type="entry name" value="3-KETOACYL-COA THIOLASE, PEROXISOMAL"/>
    <property type="match status" value="1"/>
</dbReference>
<gene>
    <name evidence="3" type="ORF">D5S19_17790</name>
</gene>
<keyword evidence="4" id="KW-1185">Reference proteome</keyword>
<dbReference type="RefSeq" id="WP_120024468.1">
    <property type="nucleotide sequence ID" value="NZ_QZFV01000088.1"/>
</dbReference>
<dbReference type="EMBL" id="QZFV01000088">
    <property type="protein sequence ID" value="RJQ84184.1"/>
    <property type="molecule type" value="Genomic_DNA"/>
</dbReference>
<protein>
    <submittedName>
        <fullName evidence="3">Uncharacterized protein</fullName>
    </submittedName>
</protein>
<dbReference type="GO" id="GO:0003988">
    <property type="term" value="F:acetyl-CoA C-acyltransferase activity"/>
    <property type="evidence" value="ECO:0007669"/>
    <property type="project" value="TreeGrafter"/>
</dbReference>
<dbReference type="InterPro" id="IPR050215">
    <property type="entry name" value="Thiolase-like_sf_Thiolase"/>
</dbReference>
<dbReference type="InterPro" id="IPR016039">
    <property type="entry name" value="Thiolase-like"/>
</dbReference>
<evidence type="ECO:0000313" key="4">
    <source>
        <dbReference type="Proteomes" id="UP000285112"/>
    </source>
</evidence>
<organism evidence="3 4">
    <name type="scientific">Amycolatopsis panacis</name>
    <dbReference type="NCBI Taxonomy" id="2340917"/>
    <lineage>
        <taxon>Bacteria</taxon>
        <taxon>Bacillati</taxon>
        <taxon>Actinomycetota</taxon>
        <taxon>Actinomycetes</taxon>
        <taxon>Pseudonocardiales</taxon>
        <taxon>Pseudonocardiaceae</taxon>
        <taxon>Amycolatopsis</taxon>
    </lineage>
</organism>
<dbReference type="OrthoDB" id="4475716at2"/>
<dbReference type="Gene3D" id="3.40.47.10">
    <property type="match status" value="2"/>
</dbReference>
<name>A0A419I2L4_9PSEU</name>
<comment type="caution">
    <text evidence="3">The sequence shown here is derived from an EMBL/GenBank/DDBJ whole genome shotgun (WGS) entry which is preliminary data.</text>
</comment>
<proteinExistence type="predicted"/>
<reference evidence="3 4" key="1">
    <citation type="submission" date="2018-09" db="EMBL/GenBank/DDBJ databases">
        <title>YIM PH 21725 draft genome.</title>
        <authorList>
            <person name="Miao C."/>
        </authorList>
    </citation>
    <scope>NUCLEOTIDE SEQUENCE [LARGE SCALE GENOMIC DNA]</scope>
    <source>
        <strain evidence="4">YIM PH21725</strain>
    </source>
</reference>
<keyword evidence="2" id="KW-0443">Lipid metabolism</keyword>
<dbReference type="GO" id="GO:0006635">
    <property type="term" value="P:fatty acid beta-oxidation"/>
    <property type="evidence" value="ECO:0007669"/>
    <property type="project" value="TreeGrafter"/>
</dbReference>
<dbReference type="SUPFAM" id="SSF53901">
    <property type="entry name" value="Thiolase-like"/>
    <property type="match status" value="1"/>
</dbReference>